<dbReference type="InterPro" id="IPR045518">
    <property type="entry name" value="2EXR"/>
</dbReference>
<evidence type="ECO:0000313" key="2">
    <source>
        <dbReference type="EMBL" id="KAK0643711.1"/>
    </source>
</evidence>
<protein>
    <recommendedName>
        <fullName evidence="1">2EXR domain-containing protein</fullName>
    </recommendedName>
</protein>
<accession>A0AA39Y0G9</accession>
<organism evidence="2 3">
    <name type="scientific">Cercophora newfieldiana</name>
    <dbReference type="NCBI Taxonomy" id="92897"/>
    <lineage>
        <taxon>Eukaryota</taxon>
        <taxon>Fungi</taxon>
        <taxon>Dikarya</taxon>
        <taxon>Ascomycota</taxon>
        <taxon>Pezizomycotina</taxon>
        <taxon>Sordariomycetes</taxon>
        <taxon>Sordariomycetidae</taxon>
        <taxon>Sordariales</taxon>
        <taxon>Lasiosphaeriaceae</taxon>
        <taxon>Cercophora</taxon>
    </lineage>
</organism>
<dbReference type="Pfam" id="PF20150">
    <property type="entry name" value="2EXR"/>
    <property type="match status" value="1"/>
</dbReference>
<evidence type="ECO:0000259" key="1">
    <source>
        <dbReference type="Pfam" id="PF20150"/>
    </source>
</evidence>
<dbReference type="AlphaFoldDB" id="A0AA39Y0G9"/>
<feature type="domain" description="2EXR" evidence="1">
    <location>
        <begin position="5"/>
        <end position="87"/>
    </location>
</feature>
<sequence>MATEFHPFPMLPGELRDMIWDRAVRPDKPGVHFFAQNGSPRLVGRRVAPKGCQEHPARTLNRKDITPSTYLWDGGLWTACRESYLAMKRAFCQGDRKAVRGFIEPKQSCPCLHEAVEGQHFAVRPWQDLFVFSSHTWRESGWEGLRRWAHLGARDFAVEGDKMLDTLQRSQLPVVWNEFLKTFLGQMWDDKDMTATLWFIDSSLRRVKDVPLQPYQDGTRATFIGCNYRLVQVKAAEVGSVNAPWVSQAFHIGQELRGFAYTKSLGWYSRSLLEAAGLDRGRIKCGVLGREYSHR</sequence>
<dbReference type="Proteomes" id="UP001174936">
    <property type="component" value="Unassembled WGS sequence"/>
</dbReference>
<dbReference type="EMBL" id="JAULSV010000005">
    <property type="protein sequence ID" value="KAK0643711.1"/>
    <property type="molecule type" value="Genomic_DNA"/>
</dbReference>
<name>A0AA39Y0G9_9PEZI</name>
<keyword evidence="3" id="KW-1185">Reference proteome</keyword>
<proteinExistence type="predicted"/>
<reference evidence="2" key="1">
    <citation type="submission" date="2023-06" db="EMBL/GenBank/DDBJ databases">
        <title>Genome-scale phylogeny and comparative genomics of the fungal order Sordariales.</title>
        <authorList>
            <consortium name="Lawrence Berkeley National Laboratory"/>
            <person name="Hensen N."/>
            <person name="Bonometti L."/>
            <person name="Westerberg I."/>
            <person name="Brannstrom I.O."/>
            <person name="Guillou S."/>
            <person name="Cros-Aarteil S."/>
            <person name="Calhoun S."/>
            <person name="Haridas S."/>
            <person name="Kuo A."/>
            <person name="Mondo S."/>
            <person name="Pangilinan J."/>
            <person name="Riley R."/>
            <person name="Labutti K."/>
            <person name="Andreopoulos B."/>
            <person name="Lipzen A."/>
            <person name="Chen C."/>
            <person name="Yanf M."/>
            <person name="Daum C."/>
            <person name="Ng V."/>
            <person name="Clum A."/>
            <person name="Steindorff A."/>
            <person name="Ohm R."/>
            <person name="Martin F."/>
            <person name="Silar P."/>
            <person name="Natvig D."/>
            <person name="Lalanne C."/>
            <person name="Gautier V."/>
            <person name="Ament-Velasquez S.L."/>
            <person name="Kruys A."/>
            <person name="Hutchinson M.I."/>
            <person name="Powell A.J."/>
            <person name="Barry K."/>
            <person name="Miller A.N."/>
            <person name="Grigoriev I.V."/>
            <person name="Debuchy R."/>
            <person name="Gladieux P."/>
            <person name="Thoren M.H."/>
            <person name="Johannesson H."/>
        </authorList>
    </citation>
    <scope>NUCLEOTIDE SEQUENCE</scope>
    <source>
        <strain evidence="2">SMH2532-1</strain>
    </source>
</reference>
<evidence type="ECO:0000313" key="3">
    <source>
        <dbReference type="Proteomes" id="UP001174936"/>
    </source>
</evidence>
<gene>
    <name evidence="2" type="ORF">B0T16DRAFT_188102</name>
</gene>
<comment type="caution">
    <text evidence="2">The sequence shown here is derived from an EMBL/GenBank/DDBJ whole genome shotgun (WGS) entry which is preliminary data.</text>
</comment>